<evidence type="ECO:0000259" key="6">
    <source>
        <dbReference type="PROSITE" id="PS50949"/>
    </source>
</evidence>
<dbReference type="GO" id="GO:0003700">
    <property type="term" value="F:DNA-binding transcription factor activity"/>
    <property type="evidence" value="ECO:0007669"/>
    <property type="project" value="InterPro"/>
</dbReference>
<proteinExistence type="inferred from homology"/>
<evidence type="ECO:0000256" key="1">
    <source>
        <dbReference type="ARBA" id="ARBA00005384"/>
    </source>
</evidence>
<dbReference type="Pfam" id="PF00155">
    <property type="entry name" value="Aminotran_1_2"/>
    <property type="match status" value="1"/>
</dbReference>
<dbReference type="PANTHER" id="PTHR46577:SF1">
    <property type="entry name" value="HTH-TYPE TRANSCRIPTIONAL REGULATORY PROTEIN GABR"/>
    <property type="match status" value="1"/>
</dbReference>
<dbReference type="Proteomes" id="UP000219111">
    <property type="component" value="Unassembled WGS sequence"/>
</dbReference>
<dbReference type="InterPro" id="IPR000524">
    <property type="entry name" value="Tscrpt_reg_HTH_GntR"/>
</dbReference>
<comment type="similarity">
    <text evidence="1">In the C-terminal section; belongs to the class-I pyridoxal-phosphate-dependent aminotransferase family.</text>
</comment>
<dbReference type="InterPro" id="IPR015421">
    <property type="entry name" value="PyrdxlP-dep_Trfase_major"/>
</dbReference>
<dbReference type="RefSeq" id="WP_097068374.1">
    <property type="nucleotide sequence ID" value="NZ_OBMT01000001.1"/>
</dbReference>
<protein>
    <submittedName>
        <fullName evidence="7">GntR family transcriptional regulator</fullName>
    </submittedName>
</protein>
<dbReference type="OrthoDB" id="9808770at2"/>
<dbReference type="CDD" id="cd00609">
    <property type="entry name" value="AAT_like"/>
    <property type="match status" value="1"/>
</dbReference>
<accession>A0A285RJ63</accession>
<dbReference type="InterPro" id="IPR036388">
    <property type="entry name" value="WH-like_DNA-bd_sf"/>
</dbReference>
<keyword evidence="4" id="KW-0238">DNA-binding</keyword>
<dbReference type="SUPFAM" id="SSF53383">
    <property type="entry name" value="PLP-dependent transferases"/>
    <property type="match status" value="1"/>
</dbReference>
<evidence type="ECO:0000313" key="8">
    <source>
        <dbReference type="Proteomes" id="UP000219111"/>
    </source>
</evidence>
<keyword evidence="2" id="KW-0663">Pyridoxal phosphate</keyword>
<keyword evidence="3" id="KW-0805">Transcription regulation</keyword>
<organism evidence="7 8">
    <name type="scientific">Rhodobacter maris</name>
    <dbReference type="NCBI Taxonomy" id="446682"/>
    <lineage>
        <taxon>Bacteria</taxon>
        <taxon>Pseudomonadati</taxon>
        <taxon>Pseudomonadota</taxon>
        <taxon>Alphaproteobacteria</taxon>
        <taxon>Rhodobacterales</taxon>
        <taxon>Rhodobacter group</taxon>
        <taxon>Rhodobacter</taxon>
    </lineage>
</organism>
<evidence type="ECO:0000256" key="4">
    <source>
        <dbReference type="ARBA" id="ARBA00023125"/>
    </source>
</evidence>
<keyword evidence="5" id="KW-0804">Transcription</keyword>
<name>A0A285RJ63_9RHOB</name>
<dbReference type="GO" id="GO:0030170">
    <property type="term" value="F:pyridoxal phosphate binding"/>
    <property type="evidence" value="ECO:0007669"/>
    <property type="project" value="InterPro"/>
</dbReference>
<evidence type="ECO:0000313" key="7">
    <source>
        <dbReference type="EMBL" id="SOB94186.1"/>
    </source>
</evidence>
<dbReference type="CDD" id="cd07377">
    <property type="entry name" value="WHTH_GntR"/>
    <property type="match status" value="1"/>
</dbReference>
<evidence type="ECO:0000256" key="5">
    <source>
        <dbReference type="ARBA" id="ARBA00023163"/>
    </source>
</evidence>
<dbReference type="Gene3D" id="3.40.640.10">
    <property type="entry name" value="Type I PLP-dependent aspartate aminotransferase-like (Major domain)"/>
    <property type="match status" value="1"/>
</dbReference>
<dbReference type="PROSITE" id="PS50949">
    <property type="entry name" value="HTH_GNTR"/>
    <property type="match status" value="1"/>
</dbReference>
<dbReference type="InterPro" id="IPR015424">
    <property type="entry name" value="PyrdxlP-dep_Trfase"/>
</dbReference>
<dbReference type="GO" id="GO:0003677">
    <property type="term" value="F:DNA binding"/>
    <property type="evidence" value="ECO:0007669"/>
    <property type="project" value="UniProtKB-KW"/>
</dbReference>
<reference evidence="8" key="1">
    <citation type="submission" date="2017-08" db="EMBL/GenBank/DDBJ databases">
        <authorList>
            <person name="Varghese N."/>
            <person name="Submissions S."/>
        </authorList>
    </citation>
    <scope>NUCLEOTIDE SEQUENCE [LARGE SCALE GENOMIC DNA]</scope>
    <source>
        <strain evidence="8">JA276</strain>
    </source>
</reference>
<dbReference type="SMART" id="SM00345">
    <property type="entry name" value="HTH_GNTR"/>
    <property type="match status" value="1"/>
</dbReference>
<dbReference type="EMBL" id="OBMT01000001">
    <property type="protein sequence ID" value="SOB94186.1"/>
    <property type="molecule type" value="Genomic_DNA"/>
</dbReference>
<dbReference type="InterPro" id="IPR051446">
    <property type="entry name" value="HTH_trans_reg/aminotransferase"/>
</dbReference>
<dbReference type="InterPro" id="IPR036390">
    <property type="entry name" value="WH_DNA-bd_sf"/>
</dbReference>
<gene>
    <name evidence="7" type="ORF">SAMN05877831_101348</name>
</gene>
<dbReference type="AlphaFoldDB" id="A0A285RJ63"/>
<feature type="domain" description="HTH gntR-type" evidence="6">
    <location>
        <begin position="14"/>
        <end position="82"/>
    </location>
</feature>
<keyword evidence="8" id="KW-1185">Reference proteome</keyword>
<dbReference type="Pfam" id="PF00392">
    <property type="entry name" value="GntR"/>
    <property type="match status" value="1"/>
</dbReference>
<evidence type="ECO:0000256" key="3">
    <source>
        <dbReference type="ARBA" id="ARBA00023015"/>
    </source>
</evidence>
<evidence type="ECO:0000256" key="2">
    <source>
        <dbReference type="ARBA" id="ARBA00022898"/>
    </source>
</evidence>
<dbReference type="SUPFAM" id="SSF46785">
    <property type="entry name" value="Winged helix' DNA-binding domain"/>
    <property type="match status" value="1"/>
</dbReference>
<sequence>MQNLPVTIDRESAEPLQRQLRRALIAAIHEGKLLPGQKMVSSRLLAQRLGIARNTATAVYDELVARGYLEAQPRRGCFVAARGAGRIRPALNPSVVDWESRIGAHPSRLNHIRKPMNWQEFPYPFIFGQVDPRLFPLAAWRACSRDALGRASADWWAADRAVEDDPMLIEQIRTRILPERGIFARPEEILVTLGAQEGFYLMAQLLAGPGRRVGCELPGYPDSRFILEMSGAAITPLPIDAQGARIAPGLGLDLAVLTPGAHCPSMLVMPDPRRDEILARASQDDFLIVEDDYEGEVSFAPDLSLKSRDRDGRVIYLGTLSKVLAPGVRLGFLVAPEPLVTEARWLRRLVHRSAPLNNQRTAAIFLAEGHYRTLVRKLRAAHAERWYRAMEHLPALLPGFSLPAPCHGGSSLWLECPAGVDGRALISAALAEGVVMESGDPFVAPDQAGRYLRLGLSLIETGAIVPGLKRLGEISARLAGQGGSVKLAP</sequence>
<dbReference type="PANTHER" id="PTHR46577">
    <property type="entry name" value="HTH-TYPE TRANSCRIPTIONAL REGULATORY PROTEIN GABR"/>
    <property type="match status" value="1"/>
</dbReference>
<dbReference type="Gene3D" id="1.10.10.10">
    <property type="entry name" value="Winged helix-like DNA-binding domain superfamily/Winged helix DNA-binding domain"/>
    <property type="match status" value="1"/>
</dbReference>
<dbReference type="InterPro" id="IPR004839">
    <property type="entry name" value="Aminotransferase_I/II_large"/>
</dbReference>